<dbReference type="InterPro" id="IPR013103">
    <property type="entry name" value="RVT_2"/>
</dbReference>
<evidence type="ECO:0000313" key="3">
    <source>
        <dbReference type="Proteomes" id="UP001151760"/>
    </source>
</evidence>
<reference evidence="2" key="1">
    <citation type="journal article" date="2022" name="Int. J. Mol. Sci.">
        <title>Draft Genome of Tanacetum Coccineum: Genomic Comparison of Closely Related Tanacetum-Family Plants.</title>
        <authorList>
            <person name="Yamashiro T."/>
            <person name="Shiraishi A."/>
            <person name="Nakayama K."/>
            <person name="Satake H."/>
        </authorList>
    </citation>
    <scope>NUCLEOTIDE SEQUENCE</scope>
</reference>
<evidence type="ECO:0000259" key="1">
    <source>
        <dbReference type="Pfam" id="PF07727"/>
    </source>
</evidence>
<protein>
    <submittedName>
        <fullName evidence="2">Retrovirus-related pol polyprotein from transposon TNT 1-94</fullName>
    </submittedName>
</protein>
<proteinExistence type="predicted"/>
<reference evidence="2" key="2">
    <citation type="submission" date="2022-01" db="EMBL/GenBank/DDBJ databases">
        <authorList>
            <person name="Yamashiro T."/>
            <person name="Shiraishi A."/>
            <person name="Satake H."/>
            <person name="Nakayama K."/>
        </authorList>
    </citation>
    <scope>NUCLEOTIDE SEQUENCE</scope>
</reference>
<comment type="caution">
    <text evidence="2">The sequence shown here is derived from an EMBL/GenBank/DDBJ whole genome shotgun (WGS) entry which is preliminary data.</text>
</comment>
<evidence type="ECO:0000313" key="2">
    <source>
        <dbReference type="EMBL" id="GJS86641.1"/>
    </source>
</evidence>
<dbReference type="PANTHER" id="PTHR11439:SF442">
    <property type="entry name" value="CYSTEINE-RICH RLK (RECEPTOR-LIKE PROTEIN KINASE) 8"/>
    <property type="match status" value="1"/>
</dbReference>
<dbReference type="SUPFAM" id="SSF56672">
    <property type="entry name" value="DNA/RNA polymerases"/>
    <property type="match status" value="1"/>
</dbReference>
<dbReference type="InterPro" id="IPR043502">
    <property type="entry name" value="DNA/RNA_pol_sf"/>
</dbReference>
<dbReference type="Proteomes" id="UP001151760">
    <property type="component" value="Unassembled WGS sequence"/>
</dbReference>
<sequence length="494" mass="56766">MAMQEELNQFKTNDVWELVPNPMDMTIIGTKWVYRNKLDENGVVTRNKARLVAQGYNQQEGIDYDETYAPIARLESIRILLAYACALDFKLYQMDVKSAFLNGFINEEVYVAQPLGFIDFVKPNYVYKLKKALYGLKQAPKAWYDRLKAFLIKHNYSMGMVDNTLFTKKKDSNLIIVQIYVDDIIFGSTCQEMCDDFAKIMHDEFEMSMMGELNFFLGLQIKQLDDGIFFNQSKYIKEMLKKFGLEDSKPIKTPMSTKTKLTRDEEGESVDNTKYRGMIGSLLYLTASRPDIMFSVCLCARFQEDPKTSHLKVVKRIFQYIKGTTHLGLWYLKGSSKKTIVFADSDHARDYVDRKSTSGVCTFVGCCLTSWFSKKQTALAISTTKAEYVSAGKACQQALWMKQALIDYGVRLDDIPIMCDNKGAIDLSKNPVQHSRTKHIEIRHHFLRDNVQKGNISIEKVSSEDNIADILTKPLKREPFIYLRLGLGMMEQID</sequence>
<accession>A0ABQ4ZBL3</accession>
<dbReference type="Pfam" id="PF07727">
    <property type="entry name" value="RVT_2"/>
    <property type="match status" value="1"/>
</dbReference>
<dbReference type="EMBL" id="BQNB010011137">
    <property type="protein sequence ID" value="GJS86641.1"/>
    <property type="molecule type" value="Genomic_DNA"/>
</dbReference>
<organism evidence="2 3">
    <name type="scientific">Tanacetum coccineum</name>
    <dbReference type="NCBI Taxonomy" id="301880"/>
    <lineage>
        <taxon>Eukaryota</taxon>
        <taxon>Viridiplantae</taxon>
        <taxon>Streptophyta</taxon>
        <taxon>Embryophyta</taxon>
        <taxon>Tracheophyta</taxon>
        <taxon>Spermatophyta</taxon>
        <taxon>Magnoliopsida</taxon>
        <taxon>eudicotyledons</taxon>
        <taxon>Gunneridae</taxon>
        <taxon>Pentapetalae</taxon>
        <taxon>asterids</taxon>
        <taxon>campanulids</taxon>
        <taxon>Asterales</taxon>
        <taxon>Asteraceae</taxon>
        <taxon>Asteroideae</taxon>
        <taxon>Anthemideae</taxon>
        <taxon>Anthemidinae</taxon>
        <taxon>Tanacetum</taxon>
    </lineage>
</organism>
<gene>
    <name evidence="2" type="ORF">Tco_0769277</name>
</gene>
<feature type="domain" description="Reverse transcriptase Ty1/copia-type" evidence="1">
    <location>
        <begin position="13"/>
        <end position="256"/>
    </location>
</feature>
<dbReference type="PANTHER" id="PTHR11439">
    <property type="entry name" value="GAG-POL-RELATED RETROTRANSPOSON"/>
    <property type="match status" value="1"/>
</dbReference>
<keyword evidence="3" id="KW-1185">Reference proteome</keyword>
<name>A0ABQ4ZBL3_9ASTR</name>
<dbReference type="CDD" id="cd09272">
    <property type="entry name" value="RNase_HI_RT_Ty1"/>
    <property type="match status" value="1"/>
</dbReference>